<evidence type="ECO:0008006" key="4">
    <source>
        <dbReference type="Google" id="ProtNLM"/>
    </source>
</evidence>
<dbReference type="Pfam" id="PF06898">
    <property type="entry name" value="YqfD"/>
    <property type="match status" value="1"/>
</dbReference>
<accession>A0ABS2Q6Y5</accession>
<dbReference type="InterPro" id="IPR010690">
    <property type="entry name" value="YqfD"/>
</dbReference>
<proteinExistence type="predicted"/>
<comment type="caution">
    <text evidence="2">The sequence shown here is derived from an EMBL/GenBank/DDBJ whole genome shotgun (WGS) entry which is preliminary data.</text>
</comment>
<dbReference type="EMBL" id="JAFBEV010000005">
    <property type="protein sequence ID" value="MBM7657341.1"/>
    <property type="molecule type" value="Genomic_DNA"/>
</dbReference>
<dbReference type="RefSeq" id="WP_205005686.1">
    <property type="nucleotide sequence ID" value="NZ_CBCRXA010000004.1"/>
</dbReference>
<keyword evidence="1" id="KW-1133">Transmembrane helix</keyword>
<name>A0ABS2Q6Y5_9BACL</name>
<organism evidence="2 3">
    <name type="scientific">Sporolactobacillus spathodeae</name>
    <dbReference type="NCBI Taxonomy" id="1465502"/>
    <lineage>
        <taxon>Bacteria</taxon>
        <taxon>Bacillati</taxon>
        <taxon>Bacillota</taxon>
        <taxon>Bacilli</taxon>
        <taxon>Bacillales</taxon>
        <taxon>Sporolactobacillaceae</taxon>
        <taxon>Sporolactobacillus</taxon>
    </lineage>
</organism>
<keyword evidence="1" id="KW-0472">Membrane</keyword>
<dbReference type="Proteomes" id="UP000823201">
    <property type="component" value="Unassembled WGS sequence"/>
</dbReference>
<sequence length="408" mass="46722">MEKRISPIGGSIKAEVSGRAPEAFLRECVQQGIPLWSIQRKNETTIICSMKQPDPEWLREALTRSGCRIRILEKKGLPFFVKRVQGRMGIVIGLLFFLGILLVLSNMVWSVQVKGADPRLEAQIRTLLSKQHLYPGSLDFFVPNTKQIETQLSAKLSKVTWIGVSRDGTTYRVDVVQKKYPRKGKGAGPRNIVATKQAIIQKLYVEKGQPVVESNQFVKPGQLLVLGRIGDEKSYRFVAAQGQVIGETWYETQVQIPLSGRYTLYTGKSKTQYRLKFWNFPMPIWGFSNHPFPNADKETENRAIRFLFWKMPIDWQTITFREKKQITRRLSLQEALDEAGEAADQKLLGQLGPNAEIVSTVIDKKTVRHRVLFISSHQVVYENIGRYQNFDSRSEKAKLKKKVENQRN</sequence>
<gene>
    <name evidence="2" type="ORF">JOC27_000784</name>
</gene>
<evidence type="ECO:0000256" key="1">
    <source>
        <dbReference type="SAM" id="Phobius"/>
    </source>
</evidence>
<dbReference type="PIRSF" id="PIRSF029895">
    <property type="entry name" value="SpoIV"/>
    <property type="match status" value="1"/>
</dbReference>
<reference evidence="2 3" key="1">
    <citation type="submission" date="2021-01" db="EMBL/GenBank/DDBJ databases">
        <title>Genomic Encyclopedia of Type Strains, Phase IV (KMG-IV): sequencing the most valuable type-strain genomes for metagenomic binning, comparative biology and taxonomic classification.</title>
        <authorList>
            <person name="Goeker M."/>
        </authorList>
    </citation>
    <scope>NUCLEOTIDE SEQUENCE [LARGE SCALE GENOMIC DNA]</scope>
    <source>
        <strain evidence="2 3">DSM 100968</strain>
    </source>
</reference>
<protein>
    <recommendedName>
        <fullName evidence="4">Sporulation protein YqfD</fullName>
    </recommendedName>
</protein>
<feature type="transmembrane region" description="Helical" evidence="1">
    <location>
        <begin position="88"/>
        <end position="109"/>
    </location>
</feature>
<keyword evidence="1" id="KW-0812">Transmembrane</keyword>
<evidence type="ECO:0000313" key="2">
    <source>
        <dbReference type="EMBL" id="MBM7657341.1"/>
    </source>
</evidence>
<dbReference type="NCBIfam" id="TIGR02876">
    <property type="entry name" value="spore_yqfD"/>
    <property type="match status" value="1"/>
</dbReference>
<keyword evidence="3" id="KW-1185">Reference proteome</keyword>
<evidence type="ECO:0000313" key="3">
    <source>
        <dbReference type="Proteomes" id="UP000823201"/>
    </source>
</evidence>